<sequence>MSRDDLRVGLSPLPIRMRDLLCGLLKRSLRKRDAFVSAFDDIERTDIEPASHLISRADYLNASARPEAARVRIFVDQLLDQYPAAKRDDLVRRIRSRDDSHHRSACFELLLHGLLVARDFTVVEVEPPLPGGRSPDFLVAAPDGREFFLEATVAEGEIGADPGADRRMRDVLQAIDQVESPDFFLNLHHRGAPAQPVRCRHLRTQVQRFVNGLDYESAVADFAEQRPGQVFNFEEHGLTLRITVVPKHLRQASGRAIGGRILPGGVVQPHLPIKAAVESKASRYGQLDRPYIIAVCALETFANADSAIDALFGTEAVIVTENGDHRLVRNCDGAWRGSKGPIHTRVSAVLSAERLTPWDVGQRQMRLIHNPWAARPLSNLPLGVEVCEVVEDRLKKVPGLSLAEIFGLSSHWPE</sequence>
<protein>
    <submittedName>
        <fullName evidence="1">Uncharacterized protein</fullName>
    </submittedName>
</protein>
<dbReference type="EMBL" id="JAKGBZ010000015">
    <property type="protein sequence ID" value="MCF3946954.1"/>
    <property type="molecule type" value="Genomic_DNA"/>
</dbReference>
<name>A0ABS9DW38_9PROT</name>
<dbReference type="Proteomes" id="UP001521209">
    <property type="component" value="Unassembled WGS sequence"/>
</dbReference>
<comment type="caution">
    <text evidence="1">The sequence shown here is derived from an EMBL/GenBank/DDBJ whole genome shotgun (WGS) entry which is preliminary data.</text>
</comment>
<keyword evidence="2" id="KW-1185">Reference proteome</keyword>
<dbReference type="RefSeq" id="WP_235704184.1">
    <property type="nucleotide sequence ID" value="NZ_JAKGBZ010000015.1"/>
</dbReference>
<evidence type="ECO:0000313" key="2">
    <source>
        <dbReference type="Proteomes" id="UP001521209"/>
    </source>
</evidence>
<gene>
    <name evidence="1" type="ORF">L2A60_09705</name>
</gene>
<evidence type="ECO:0000313" key="1">
    <source>
        <dbReference type="EMBL" id="MCF3946954.1"/>
    </source>
</evidence>
<reference evidence="1 2" key="1">
    <citation type="submission" date="2022-01" db="EMBL/GenBank/DDBJ databases">
        <authorList>
            <person name="Won M."/>
            <person name="Kim S.-J."/>
            <person name="Kwon S.-W."/>
        </authorList>
    </citation>
    <scope>NUCLEOTIDE SEQUENCE [LARGE SCALE GENOMIC DNA]</scope>
    <source>
        <strain evidence="1 2">KCTC 23505</strain>
    </source>
</reference>
<accession>A0ABS9DW38</accession>
<proteinExistence type="predicted"/>
<organism evidence="1 2">
    <name type="scientific">Acidiphilium iwatense</name>
    <dbReference type="NCBI Taxonomy" id="768198"/>
    <lineage>
        <taxon>Bacteria</taxon>
        <taxon>Pseudomonadati</taxon>
        <taxon>Pseudomonadota</taxon>
        <taxon>Alphaproteobacteria</taxon>
        <taxon>Acetobacterales</taxon>
        <taxon>Acidocellaceae</taxon>
        <taxon>Acidiphilium</taxon>
    </lineage>
</organism>